<organism evidence="2 3">
    <name type="scientific">Plantactinospora mayteni</name>
    <dbReference type="NCBI Taxonomy" id="566021"/>
    <lineage>
        <taxon>Bacteria</taxon>
        <taxon>Bacillati</taxon>
        <taxon>Actinomycetota</taxon>
        <taxon>Actinomycetes</taxon>
        <taxon>Micromonosporales</taxon>
        <taxon>Micromonosporaceae</taxon>
        <taxon>Plantactinospora</taxon>
    </lineage>
</organism>
<name>A0ABQ4EHV2_9ACTN</name>
<sequence>MVRFSQTRWIMLASLLLTTAVIVGPTAAAGRAYRIEVAPELDRSALRRALAAVPAAGVPGAVAAARTGRQSWIGAAGIADLAQARPIRPWSRHRVGSITKTFVSTTLLRLVDEGALGLDDQVGRWLPDLVPGVLGQRVTVRMLLNHTSGIGNYTDVLLDSLSAVERVGSTPYSPAELVSIGLGLPRTGEPGEVFGYSNTNYILVGLVIERVTGNPATDEVTRRVIWPLRLADTYFPGGDRTIRGPHAGAYFAPLGVRNFGEYGMTWAWTAGELIATMDDLNRFFRALLGGRLLSAATLAEMLSTVPFDPEAPEFGGYGLGIYRTATPCGEVWGHDGGVIGQLTISLHSRDGGRQASLGSNLSHYQLYAAEPHPIDIAAQEFLRVAHCPDSPAGAAWTPPSLPGIPAIAGPAPNW</sequence>
<reference evidence="2 3" key="1">
    <citation type="submission" date="2021-01" db="EMBL/GenBank/DDBJ databases">
        <title>Whole genome shotgun sequence of Plantactinospora mayteni NBRC 109088.</title>
        <authorList>
            <person name="Komaki H."/>
            <person name="Tamura T."/>
        </authorList>
    </citation>
    <scope>NUCLEOTIDE SEQUENCE [LARGE SCALE GENOMIC DNA]</scope>
    <source>
        <strain evidence="2 3">NBRC 109088</strain>
    </source>
</reference>
<dbReference type="Pfam" id="PF00144">
    <property type="entry name" value="Beta-lactamase"/>
    <property type="match status" value="1"/>
</dbReference>
<feature type="domain" description="Beta-lactamase-related" evidence="1">
    <location>
        <begin position="48"/>
        <end position="341"/>
    </location>
</feature>
<dbReference type="PANTHER" id="PTHR46825:SF7">
    <property type="entry name" value="D-ALANYL-D-ALANINE CARBOXYPEPTIDASE"/>
    <property type="match status" value="1"/>
</dbReference>
<dbReference type="PANTHER" id="PTHR46825">
    <property type="entry name" value="D-ALANYL-D-ALANINE-CARBOXYPEPTIDASE/ENDOPEPTIDASE AMPH"/>
    <property type="match status" value="1"/>
</dbReference>
<dbReference type="SUPFAM" id="SSF56601">
    <property type="entry name" value="beta-lactamase/transpeptidase-like"/>
    <property type="match status" value="1"/>
</dbReference>
<evidence type="ECO:0000313" key="2">
    <source>
        <dbReference type="EMBL" id="GIG94219.1"/>
    </source>
</evidence>
<evidence type="ECO:0000259" key="1">
    <source>
        <dbReference type="Pfam" id="PF00144"/>
    </source>
</evidence>
<proteinExistence type="predicted"/>
<dbReference type="Gene3D" id="3.40.710.10">
    <property type="entry name" value="DD-peptidase/beta-lactamase superfamily"/>
    <property type="match status" value="1"/>
</dbReference>
<keyword evidence="3" id="KW-1185">Reference proteome</keyword>
<comment type="caution">
    <text evidence="2">The sequence shown here is derived from an EMBL/GenBank/DDBJ whole genome shotgun (WGS) entry which is preliminary data.</text>
</comment>
<dbReference type="InterPro" id="IPR050491">
    <property type="entry name" value="AmpC-like"/>
</dbReference>
<keyword evidence="2" id="KW-0378">Hydrolase</keyword>
<dbReference type="GO" id="GO:0016787">
    <property type="term" value="F:hydrolase activity"/>
    <property type="evidence" value="ECO:0007669"/>
    <property type="project" value="UniProtKB-KW"/>
</dbReference>
<protein>
    <submittedName>
        <fullName evidence="2">Serine hydrolase</fullName>
    </submittedName>
</protein>
<gene>
    <name evidence="2" type="ORF">Pma05_07920</name>
</gene>
<accession>A0ABQ4EHV2</accession>
<evidence type="ECO:0000313" key="3">
    <source>
        <dbReference type="Proteomes" id="UP000621500"/>
    </source>
</evidence>
<dbReference type="InterPro" id="IPR001466">
    <property type="entry name" value="Beta-lactam-related"/>
</dbReference>
<dbReference type="EMBL" id="BONX01000004">
    <property type="protein sequence ID" value="GIG94219.1"/>
    <property type="molecule type" value="Genomic_DNA"/>
</dbReference>
<dbReference type="Proteomes" id="UP000621500">
    <property type="component" value="Unassembled WGS sequence"/>
</dbReference>
<dbReference type="InterPro" id="IPR012338">
    <property type="entry name" value="Beta-lactam/transpept-like"/>
</dbReference>